<name>A0ABP3YFZ2_9BACT</name>
<evidence type="ECO:0000313" key="2">
    <source>
        <dbReference type="EMBL" id="GAA0879576.1"/>
    </source>
</evidence>
<protein>
    <submittedName>
        <fullName evidence="2">Uncharacterized protein</fullName>
    </submittedName>
</protein>
<comment type="caution">
    <text evidence="2">The sequence shown here is derived from an EMBL/GenBank/DDBJ whole genome shotgun (WGS) entry which is preliminary data.</text>
</comment>
<dbReference type="RefSeq" id="WP_343852116.1">
    <property type="nucleotide sequence ID" value="NZ_BAAAFI010000014.1"/>
</dbReference>
<gene>
    <name evidence="2" type="ORF">GCM10009119_25440</name>
</gene>
<feature type="chain" id="PRO_5046020653" evidence="1">
    <location>
        <begin position="21"/>
        <end position="231"/>
    </location>
</feature>
<accession>A0ABP3YFZ2</accession>
<dbReference type="Proteomes" id="UP001500469">
    <property type="component" value="Unassembled WGS sequence"/>
</dbReference>
<evidence type="ECO:0000256" key="1">
    <source>
        <dbReference type="SAM" id="SignalP"/>
    </source>
</evidence>
<evidence type="ECO:0000313" key="3">
    <source>
        <dbReference type="Proteomes" id="UP001500469"/>
    </source>
</evidence>
<keyword evidence="3" id="KW-1185">Reference proteome</keyword>
<organism evidence="2 3">
    <name type="scientific">Algoriphagus jejuensis</name>
    <dbReference type="NCBI Taxonomy" id="419934"/>
    <lineage>
        <taxon>Bacteria</taxon>
        <taxon>Pseudomonadati</taxon>
        <taxon>Bacteroidota</taxon>
        <taxon>Cytophagia</taxon>
        <taxon>Cytophagales</taxon>
        <taxon>Cyclobacteriaceae</taxon>
        <taxon>Algoriphagus</taxon>
    </lineage>
</organism>
<sequence length="231" mass="25792">MNKFIITIAALLGFCCSVSSQELQQPLEEVPMSNRGYALLKSGEVIEGKILTTNSSRGITQVSLEDASGARHKISAEDMYEFAIAMNGAVRLQYSNEAGSSVKKLLSKKEPSAKPTDFLIFRNTSIDGKKELLLQLLNPDFDDFVEVFFDPFARKTTELGGEYITWTGDRHRAYFVSKSGSPLLKVKKGNYGRAFRRLFGDCPELSQIKNPKLDDLGQHIAHYTSSCPFQY</sequence>
<feature type="signal peptide" evidence="1">
    <location>
        <begin position="1"/>
        <end position="20"/>
    </location>
</feature>
<proteinExistence type="predicted"/>
<keyword evidence="1" id="KW-0732">Signal</keyword>
<reference evidence="3" key="1">
    <citation type="journal article" date="2019" name="Int. J. Syst. Evol. Microbiol.">
        <title>The Global Catalogue of Microorganisms (GCM) 10K type strain sequencing project: providing services to taxonomists for standard genome sequencing and annotation.</title>
        <authorList>
            <consortium name="The Broad Institute Genomics Platform"/>
            <consortium name="The Broad Institute Genome Sequencing Center for Infectious Disease"/>
            <person name="Wu L."/>
            <person name="Ma J."/>
        </authorList>
    </citation>
    <scope>NUCLEOTIDE SEQUENCE [LARGE SCALE GENOMIC DNA]</scope>
    <source>
        <strain evidence="3">JCM 16112</strain>
    </source>
</reference>
<dbReference type="EMBL" id="BAAAFI010000014">
    <property type="protein sequence ID" value="GAA0879576.1"/>
    <property type="molecule type" value="Genomic_DNA"/>
</dbReference>